<accession>A0ACB8X330</accession>
<organism evidence="1 2">
    <name type="scientific">Scortum barcoo</name>
    <name type="common">barcoo grunter</name>
    <dbReference type="NCBI Taxonomy" id="214431"/>
    <lineage>
        <taxon>Eukaryota</taxon>
        <taxon>Metazoa</taxon>
        <taxon>Chordata</taxon>
        <taxon>Craniata</taxon>
        <taxon>Vertebrata</taxon>
        <taxon>Euteleostomi</taxon>
        <taxon>Actinopterygii</taxon>
        <taxon>Neopterygii</taxon>
        <taxon>Teleostei</taxon>
        <taxon>Neoteleostei</taxon>
        <taxon>Acanthomorphata</taxon>
        <taxon>Eupercaria</taxon>
        <taxon>Centrarchiformes</taxon>
        <taxon>Terapontoidei</taxon>
        <taxon>Terapontidae</taxon>
        <taxon>Scortum</taxon>
    </lineage>
</organism>
<gene>
    <name evidence="1" type="ORF">L3Q82_006280</name>
</gene>
<sequence>MLEWGLSFPRGRGPDARLHPCAFFSRRLTPAEANYDAWGNRELLAVKLALEEWRHWLEGAAEPFFVVWTDHKNLAYASSSPPKDLTPARPVEEAPRNVENILPASRFIASRRAQEHQPDPGGGPGGGPPNRLYVPDAVRAEVLHWCHSTKMTCHPGVNRTLSLVKRLFWWPTAEKDVRDYVLACSICARGKSTHTPPAGLLRPLPIPGQPWSHIALDFVTGLPPSANNTTTILTIVDRFSKAAHFIALPKLPSVRETADLLTSHVVRLHGIPLDVVSDRHGPLFVSRVWKEFCRGLGITEEELSVPSVQHHLQRCQAVWRRARAALEATAKRNQRTADMKRSSAPQYVVGQSVWLSSRNIPLRTESRKLSPRFLGPFTIQKIINPSAVRLKLPASMRIHPTFHVSQLKPVVTSPLCPPADPPPPPRLIDDHPAYTVRRLLDV</sequence>
<proteinExistence type="predicted"/>
<comment type="caution">
    <text evidence="1">The sequence shown here is derived from an EMBL/GenBank/DDBJ whole genome shotgun (WGS) entry which is preliminary data.</text>
</comment>
<evidence type="ECO:0000313" key="2">
    <source>
        <dbReference type="Proteomes" id="UP000831701"/>
    </source>
</evidence>
<dbReference type="Proteomes" id="UP000831701">
    <property type="component" value="Chromosome 3"/>
</dbReference>
<name>A0ACB8X330_9TELE</name>
<reference evidence="1" key="1">
    <citation type="submission" date="2022-04" db="EMBL/GenBank/DDBJ databases">
        <title>Jade perch genome.</title>
        <authorList>
            <person name="Chao B."/>
        </authorList>
    </citation>
    <scope>NUCLEOTIDE SEQUENCE</scope>
    <source>
        <strain evidence="1">CB-2022</strain>
    </source>
</reference>
<dbReference type="EMBL" id="CM041533">
    <property type="protein sequence ID" value="KAI3374462.1"/>
    <property type="molecule type" value="Genomic_DNA"/>
</dbReference>
<protein>
    <submittedName>
        <fullName evidence="1">Uncharacterized protein</fullName>
    </submittedName>
</protein>
<evidence type="ECO:0000313" key="1">
    <source>
        <dbReference type="EMBL" id="KAI3374462.1"/>
    </source>
</evidence>
<keyword evidence="2" id="KW-1185">Reference proteome</keyword>